<evidence type="ECO:0000259" key="14">
    <source>
        <dbReference type="Pfam" id="PF00133"/>
    </source>
</evidence>
<dbReference type="GO" id="GO:0005524">
    <property type="term" value="F:ATP binding"/>
    <property type="evidence" value="ECO:0007669"/>
    <property type="project" value="UniProtKB-KW"/>
</dbReference>
<dbReference type="PANTHER" id="PTHR11946">
    <property type="entry name" value="VALYL-TRNA SYNTHETASES"/>
    <property type="match status" value="1"/>
</dbReference>
<evidence type="ECO:0000256" key="12">
    <source>
        <dbReference type="RuleBase" id="RU363035"/>
    </source>
</evidence>
<dbReference type="FunFam" id="3.90.740.10:FF:000005">
    <property type="entry name" value="Valine--tRNA ligase, mitochondrial"/>
    <property type="match status" value="1"/>
</dbReference>
<evidence type="ECO:0000256" key="4">
    <source>
        <dbReference type="ARBA" id="ARBA00022490"/>
    </source>
</evidence>
<dbReference type="AlphaFoldDB" id="A0A8W8L2C6"/>
<feature type="domain" description="Aminoacyl-tRNA synthetase class Ia" evidence="14">
    <location>
        <begin position="96"/>
        <end position="711"/>
    </location>
</feature>
<evidence type="ECO:0000256" key="3">
    <source>
        <dbReference type="ARBA" id="ARBA00013169"/>
    </source>
</evidence>
<dbReference type="InterPro" id="IPR002303">
    <property type="entry name" value="Valyl-tRNA_ligase"/>
</dbReference>
<dbReference type="SUPFAM" id="SSF47323">
    <property type="entry name" value="Anticodon-binding domain of a subclass of class I aminoacyl-tRNA synthetases"/>
    <property type="match status" value="1"/>
</dbReference>
<evidence type="ECO:0000313" key="16">
    <source>
        <dbReference type="EnsemblMetazoa" id="G26368.1:cds"/>
    </source>
</evidence>
<evidence type="ECO:0000259" key="15">
    <source>
        <dbReference type="Pfam" id="PF08264"/>
    </source>
</evidence>
<dbReference type="FunFam" id="3.40.50.620:FF:000020">
    <property type="entry name" value="Valine--tRNA ligase, mitochondrial"/>
    <property type="match status" value="1"/>
</dbReference>
<comment type="similarity">
    <text evidence="2 12">Belongs to the class-I aminoacyl-tRNA synthetase family.</text>
</comment>
<keyword evidence="8 12" id="KW-0648">Protein biosynthesis</keyword>
<dbReference type="Pfam" id="PF00133">
    <property type="entry name" value="tRNA-synt_1"/>
    <property type="match status" value="1"/>
</dbReference>
<evidence type="ECO:0000256" key="5">
    <source>
        <dbReference type="ARBA" id="ARBA00022598"/>
    </source>
</evidence>
<dbReference type="GO" id="GO:0005829">
    <property type="term" value="C:cytosol"/>
    <property type="evidence" value="ECO:0007669"/>
    <property type="project" value="TreeGrafter"/>
</dbReference>
<dbReference type="EC" id="6.1.1.9" evidence="3"/>
<evidence type="ECO:0000256" key="8">
    <source>
        <dbReference type="ARBA" id="ARBA00022917"/>
    </source>
</evidence>
<keyword evidence="4" id="KW-0963">Cytoplasm</keyword>
<organism evidence="16 17">
    <name type="scientific">Magallana gigas</name>
    <name type="common">Pacific oyster</name>
    <name type="synonym">Crassostrea gigas</name>
    <dbReference type="NCBI Taxonomy" id="29159"/>
    <lineage>
        <taxon>Eukaryota</taxon>
        <taxon>Metazoa</taxon>
        <taxon>Spiralia</taxon>
        <taxon>Lophotrochozoa</taxon>
        <taxon>Mollusca</taxon>
        <taxon>Bivalvia</taxon>
        <taxon>Autobranchia</taxon>
        <taxon>Pteriomorphia</taxon>
        <taxon>Ostreida</taxon>
        <taxon>Ostreoidea</taxon>
        <taxon>Ostreidae</taxon>
        <taxon>Magallana</taxon>
    </lineage>
</organism>
<dbReference type="PANTHER" id="PTHR11946:SF109">
    <property type="entry name" value="VALINE--TRNA LIGASE"/>
    <property type="match status" value="1"/>
</dbReference>
<dbReference type="GO" id="GO:0002161">
    <property type="term" value="F:aminoacyl-tRNA deacylase activity"/>
    <property type="evidence" value="ECO:0007669"/>
    <property type="project" value="InterPro"/>
</dbReference>
<evidence type="ECO:0000256" key="13">
    <source>
        <dbReference type="SAM" id="Coils"/>
    </source>
</evidence>
<dbReference type="InterPro" id="IPR009080">
    <property type="entry name" value="tRNAsynth_Ia_anticodon-bd"/>
</dbReference>
<sequence>MSASWCYMRKFYTDFSIKLYKPFTVRTSICRYTSCRLCYTDNSNKGVSEKKKVRPQKGAVTYESATYDIPTQPGNKKDVSCPLPRSYSPDFVEAAWYDWWVAQRFFTPEYGEEKGSPRQKFVMCLPPPNVTGTLHLGHAITNTIQDALGRWHRMRGYETLWLPGCDHAGIATQVVVEKKLWKEKQQTRHDIGREAFIQEVWKWKESKGETIYDQLKKLGSSLDWNRACFTLDKNLSEAVTEAFVKLHDEGLIYRKNKMINWSCQLQSVISDIEVENIHLSKRTQINIPGYQEKVEFGAMTSFAYPVVGKDEEIIVSTTRPETMLGDTAVAVHPIDLRYRHLHGCSVLHPIDGRHLPIICDESVDIEFGTGAVKITPAHDKTDNDIGRRHSLPSMSVISRSGLMENVGAPYLGMKRFDARKEVLGDLKRRNLYRGSKSHPMTLPICRQVLRSKDVIEPLVMEQWFVNMEEMSQMGINAVKTKQLTFVPEYHQKVWFNWLKSAEEWCISRQLWWGHRIPAYIAFDRNKGPEKNVWVAARTHQEAITKAARLLNLGKEKDVVIKQDEDVLDTWFSSGLFPFSILGWPNQTDDLNKYYPISLMETGSDILFFWVARMVMLGMKLTNQLPFSKVLLHGLLRDAHGRKMSKSLGNVIDPLDVISGITLKDLHKKVEESNLAPHEVETAKEGQRRDFPNGIPACGTDALRFMLCSYNFKDDEIPMNVEHVQAKRHFCNKIWNGFKFVTSNTDTAVDISVPLSQGVDVMDKWILSRLSSLVDLCHEGFMSYDLQFCTKALQNFWVGDFCDIYLEYSKHILSGDNEAHKESTIQLLCLCVDTFLRAISPFMPYLSEELYQRMPVKDKAVSVCVAPFPDTTQFPYRDRETEMLVDQVKAIATQVLSVASRYSVKSSLLKVCIRVSPESGLTNPSLVRAVQILTRCQSVEIVVSSNIPADYTVYHLDNQTDVGLFLKGMIDVNVETDKINQKLGKLEKKFAQLIKTSEKASKMTSEKHQKLQNEISDTEEMIKRLRDSIKELEAMRDGM</sequence>
<keyword evidence="13" id="KW-0175">Coiled coil</keyword>
<reference evidence="16" key="1">
    <citation type="submission" date="2022-08" db="UniProtKB">
        <authorList>
            <consortium name="EnsemblMetazoa"/>
        </authorList>
    </citation>
    <scope>IDENTIFICATION</scope>
    <source>
        <strain evidence="16">05x7-T-G4-1.051#20</strain>
    </source>
</reference>
<dbReference type="InterPro" id="IPR001412">
    <property type="entry name" value="aa-tRNA-synth_I_CS"/>
</dbReference>
<dbReference type="Pfam" id="PF08264">
    <property type="entry name" value="Anticodon_1"/>
    <property type="match status" value="1"/>
</dbReference>
<dbReference type="NCBIfam" id="TIGR00422">
    <property type="entry name" value="valS"/>
    <property type="match status" value="1"/>
</dbReference>
<dbReference type="InterPro" id="IPR014729">
    <property type="entry name" value="Rossmann-like_a/b/a_fold"/>
</dbReference>
<dbReference type="Gene3D" id="3.90.740.10">
    <property type="entry name" value="Valyl/Leucyl/Isoleucyl-tRNA synthetase, editing domain"/>
    <property type="match status" value="1"/>
</dbReference>
<dbReference type="Proteomes" id="UP000005408">
    <property type="component" value="Unassembled WGS sequence"/>
</dbReference>
<dbReference type="HAMAP" id="MF_02004">
    <property type="entry name" value="Val_tRNA_synth_type1"/>
    <property type="match status" value="1"/>
</dbReference>
<dbReference type="SUPFAM" id="SSF52374">
    <property type="entry name" value="Nucleotidylyl transferase"/>
    <property type="match status" value="1"/>
</dbReference>
<feature type="domain" description="Methionyl/Valyl/Leucyl/Isoleucyl-tRNA synthetase anticodon-binding" evidence="15">
    <location>
        <begin position="762"/>
        <end position="907"/>
    </location>
</feature>
<evidence type="ECO:0000256" key="9">
    <source>
        <dbReference type="ARBA" id="ARBA00023146"/>
    </source>
</evidence>
<keyword evidence="6 12" id="KW-0547">Nucleotide-binding</keyword>
<feature type="coiled-coil region" evidence="13">
    <location>
        <begin position="1000"/>
        <end position="1034"/>
    </location>
</feature>
<evidence type="ECO:0000313" key="17">
    <source>
        <dbReference type="Proteomes" id="UP000005408"/>
    </source>
</evidence>
<dbReference type="NCBIfam" id="NF004349">
    <property type="entry name" value="PRK05729.1"/>
    <property type="match status" value="1"/>
</dbReference>
<dbReference type="PROSITE" id="PS00178">
    <property type="entry name" value="AA_TRNA_LIGASE_I"/>
    <property type="match status" value="1"/>
</dbReference>
<dbReference type="InterPro" id="IPR009008">
    <property type="entry name" value="Val/Leu/Ile-tRNA-synth_edit"/>
</dbReference>
<comment type="catalytic activity">
    <reaction evidence="11">
        <text>tRNA(Val) + L-valine + ATP = L-valyl-tRNA(Val) + AMP + diphosphate</text>
        <dbReference type="Rhea" id="RHEA:10704"/>
        <dbReference type="Rhea" id="RHEA-COMP:9672"/>
        <dbReference type="Rhea" id="RHEA-COMP:9708"/>
        <dbReference type="ChEBI" id="CHEBI:30616"/>
        <dbReference type="ChEBI" id="CHEBI:33019"/>
        <dbReference type="ChEBI" id="CHEBI:57762"/>
        <dbReference type="ChEBI" id="CHEBI:78442"/>
        <dbReference type="ChEBI" id="CHEBI:78537"/>
        <dbReference type="ChEBI" id="CHEBI:456215"/>
        <dbReference type="EC" id="6.1.1.9"/>
    </reaction>
</comment>
<dbReference type="GO" id="GO:0004832">
    <property type="term" value="F:valine-tRNA ligase activity"/>
    <property type="evidence" value="ECO:0007669"/>
    <property type="project" value="UniProtKB-EC"/>
</dbReference>
<keyword evidence="7 12" id="KW-0067">ATP-binding</keyword>
<proteinExistence type="inferred from homology"/>
<evidence type="ECO:0000256" key="11">
    <source>
        <dbReference type="ARBA" id="ARBA00047552"/>
    </source>
</evidence>
<dbReference type="CDD" id="cd00817">
    <property type="entry name" value="ValRS_core"/>
    <property type="match status" value="1"/>
</dbReference>
<dbReference type="SUPFAM" id="SSF50677">
    <property type="entry name" value="ValRS/IleRS/LeuRS editing domain"/>
    <property type="match status" value="1"/>
</dbReference>
<dbReference type="EnsemblMetazoa" id="G26368.1">
    <property type="protein sequence ID" value="G26368.1:cds"/>
    <property type="gene ID" value="G26368"/>
</dbReference>
<dbReference type="InterPro" id="IPR033705">
    <property type="entry name" value="Anticodon_Ia_Val"/>
</dbReference>
<dbReference type="Gene3D" id="1.10.730.10">
    <property type="entry name" value="Isoleucyl-tRNA Synthetase, Domain 1"/>
    <property type="match status" value="1"/>
</dbReference>
<dbReference type="InterPro" id="IPR013155">
    <property type="entry name" value="M/V/L/I-tRNA-synth_anticd-bd"/>
</dbReference>
<evidence type="ECO:0000256" key="2">
    <source>
        <dbReference type="ARBA" id="ARBA00005594"/>
    </source>
</evidence>
<dbReference type="GO" id="GO:0006438">
    <property type="term" value="P:valyl-tRNA aminoacylation"/>
    <property type="evidence" value="ECO:0007669"/>
    <property type="project" value="InterPro"/>
</dbReference>
<protein>
    <recommendedName>
        <fullName evidence="3">valine--tRNA ligase</fullName>
        <ecNumber evidence="3">6.1.1.9</ecNumber>
    </recommendedName>
    <alternativeName>
        <fullName evidence="10">Valyl-tRNA synthetase</fullName>
    </alternativeName>
</protein>
<evidence type="ECO:0000256" key="10">
    <source>
        <dbReference type="ARBA" id="ARBA00029936"/>
    </source>
</evidence>
<keyword evidence="9 12" id="KW-0030">Aminoacyl-tRNA synthetase</keyword>
<dbReference type="Gene3D" id="3.40.50.620">
    <property type="entry name" value="HUPs"/>
    <property type="match status" value="2"/>
</dbReference>
<evidence type="ECO:0000256" key="7">
    <source>
        <dbReference type="ARBA" id="ARBA00022840"/>
    </source>
</evidence>
<evidence type="ECO:0000256" key="1">
    <source>
        <dbReference type="ARBA" id="ARBA00004496"/>
    </source>
</evidence>
<accession>A0A8W8L2C6</accession>
<dbReference type="FunFam" id="3.40.50.620:FF:000078">
    <property type="entry name" value="Valine--tRNA ligase, mitochondrial"/>
    <property type="match status" value="1"/>
</dbReference>
<comment type="subcellular location">
    <subcellularLocation>
        <location evidence="1">Cytoplasm</location>
    </subcellularLocation>
</comment>
<keyword evidence="5 12" id="KW-0436">Ligase</keyword>
<keyword evidence="17" id="KW-1185">Reference proteome</keyword>
<name>A0A8W8L2C6_MAGGI</name>
<dbReference type="CDD" id="cd07962">
    <property type="entry name" value="Anticodon_Ia_Val"/>
    <property type="match status" value="1"/>
</dbReference>
<dbReference type="InterPro" id="IPR002300">
    <property type="entry name" value="aa-tRNA-synth_Ia"/>
</dbReference>
<evidence type="ECO:0000256" key="6">
    <source>
        <dbReference type="ARBA" id="ARBA00022741"/>
    </source>
</evidence>
<dbReference type="PRINTS" id="PR00986">
    <property type="entry name" value="TRNASYNTHVAL"/>
</dbReference>